<dbReference type="Proteomes" id="UP000838878">
    <property type="component" value="Chromosome 9"/>
</dbReference>
<dbReference type="AlphaFoldDB" id="A0A8J9VQ47"/>
<accession>A0A8J9VQ47</accession>
<feature type="compositionally biased region" description="Low complexity" evidence="1">
    <location>
        <begin position="208"/>
        <end position="220"/>
    </location>
</feature>
<gene>
    <name evidence="3" type="ORF">BINO364_LOCUS16226</name>
</gene>
<dbReference type="SMART" id="SM00292">
    <property type="entry name" value="BRCT"/>
    <property type="match status" value="2"/>
</dbReference>
<feature type="compositionally biased region" description="Basic residues" evidence="1">
    <location>
        <begin position="684"/>
        <end position="694"/>
    </location>
</feature>
<feature type="region of interest" description="Disordered" evidence="1">
    <location>
        <begin position="187"/>
        <end position="294"/>
    </location>
</feature>
<reference evidence="3" key="1">
    <citation type="submission" date="2021-12" db="EMBL/GenBank/DDBJ databases">
        <authorList>
            <person name="Martin H S."/>
        </authorList>
    </citation>
    <scope>NUCLEOTIDE SEQUENCE</scope>
</reference>
<evidence type="ECO:0000313" key="4">
    <source>
        <dbReference type="Proteomes" id="UP000838878"/>
    </source>
</evidence>
<dbReference type="PANTHER" id="PTHR14625">
    <property type="entry name" value="MICROCEPHALIN"/>
    <property type="match status" value="1"/>
</dbReference>
<dbReference type="Gene3D" id="3.40.50.10190">
    <property type="entry name" value="BRCT domain"/>
    <property type="match status" value="3"/>
</dbReference>
<evidence type="ECO:0000259" key="2">
    <source>
        <dbReference type="SMART" id="SM00292"/>
    </source>
</evidence>
<feature type="region of interest" description="Disordered" evidence="1">
    <location>
        <begin position="444"/>
        <end position="485"/>
    </location>
</feature>
<dbReference type="OrthoDB" id="2384350at2759"/>
<dbReference type="InterPro" id="IPR001357">
    <property type="entry name" value="BRCT_dom"/>
</dbReference>
<feature type="compositionally biased region" description="Low complexity" evidence="1">
    <location>
        <begin position="695"/>
        <end position="713"/>
    </location>
</feature>
<feature type="compositionally biased region" description="Basic residues" evidence="1">
    <location>
        <begin position="255"/>
        <end position="264"/>
    </location>
</feature>
<dbReference type="PANTHER" id="PTHR14625:SF3">
    <property type="entry name" value="MICROCEPHALIN"/>
    <property type="match status" value="1"/>
</dbReference>
<proteinExistence type="predicted"/>
<feature type="compositionally biased region" description="Basic and acidic residues" evidence="1">
    <location>
        <begin position="221"/>
        <end position="237"/>
    </location>
</feature>
<evidence type="ECO:0000256" key="1">
    <source>
        <dbReference type="SAM" id="MobiDB-lite"/>
    </source>
</evidence>
<feature type="region of interest" description="Disordered" evidence="1">
    <location>
        <begin position="682"/>
        <end position="716"/>
    </location>
</feature>
<sequence>MNKENNKNAAGLRRSAMAERIRLREEWSELKGPCNESDKHKNVLVKKPQNVMTNNRNSSNTYSMRSKNVSESPINEILRGIVILVDVGSESRALALRAALVALGASVMPAWSPLVTHLVWSEGGCTKTRARARALACRLVSPIWVESCAASGRRLPERLFPAVSRPSDLPSPATLKKMLKRMDQENIPLNLLSESQEARDKRPRLRISSETDNTTDTTNDTSHDTSHDKSEDADIERNVNTAPRRALPMSLSPPRQKKSRRKLFTHKEAQTASSGNETDKETPPPKQKTVKHITRDGKRELVRAERLARRLLGTPKQKPDVKNNKAPRIVLTGMSKKERHDIWHAVQKLNGVVQSHVNKKTTHIIMGSCREPEIPSTINKQTGKQKTPPNCIVMCQKCNSPERILTQMFANNVTVTNKVKEINKNTICNCNISGVNVLSQNETLSGQGTEASHNITPNKRNKTNQGKRNDNQNDNIENTQYGQRIDNSQSLITPSKRNNQGNRIDYLNFNAQRIDNSQSIFTNVNTNNVQDGHIIGVNEEQRNDNSQNIITTDDRNFKPRTVNALLGAVRGCRVLYAQWVIDSVKANSWIHHLGYEVPHLLKISQKARIERLALNKMSSDYVYDVFNGMRVRVSENAEQKDAVKQLLTLCGAVIDNGENVQQNGGLEQQNGGLEQQNSGLTLQKRGKSQKKKQTSKSTRTQNGGTQATQNGGQPMFDITIGREIGEVSSKWVFDSIAAARMRTARRYLNNISI</sequence>
<organism evidence="3 4">
    <name type="scientific">Brenthis ino</name>
    <name type="common">lesser marbled fritillary</name>
    <dbReference type="NCBI Taxonomy" id="405034"/>
    <lineage>
        <taxon>Eukaryota</taxon>
        <taxon>Metazoa</taxon>
        <taxon>Ecdysozoa</taxon>
        <taxon>Arthropoda</taxon>
        <taxon>Hexapoda</taxon>
        <taxon>Insecta</taxon>
        <taxon>Pterygota</taxon>
        <taxon>Neoptera</taxon>
        <taxon>Endopterygota</taxon>
        <taxon>Lepidoptera</taxon>
        <taxon>Glossata</taxon>
        <taxon>Ditrysia</taxon>
        <taxon>Papilionoidea</taxon>
        <taxon>Nymphalidae</taxon>
        <taxon>Heliconiinae</taxon>
        <taxon>Argynnini</taxon>
        <taxon>Brenthis</taxon>
    </lineage>
</organism>
<protein>
    <recommendedName>
        <fullName evidence="2">BRCT domain-containing protein</fullName>
    </recommendedName>
</protein>
<dbReference type="SUPFAM" id="SSF52113">
    <property type="entry name" value="BRCT domain"/>
    <property type="match status" value="2"/>
</dbReference>
<feature type="non-terminal residue" evidence="3">
    <location>
        <position position="753"/>
    </location>
</feature>
<dbReference type="InterPro" id="IPR036420">
    <property type="entry name" value="BRCT_dom_sf"/>
</dbReference>
<feature type="domain" description="BRCT" evidence="2">
    <location>
        <begin position="319"/>
        <end position="587"/>
    </location>
</feature>
<dbReference type="Pfam" id="PF00533">
    <property type="entry name" value="BRCT"/>
    <property type="match status" value="2"/>
</dbReference>
<keyword evidence="4" id="KW-1185">Reference proteome</keyword>
<dbReference type="EMBL" id="OV170229">
    <property type="protein sequence ID" value="CAH0731345.1"/>
    <property type="molecule type" value="Genomic_DNA"/>
</dbReference>
<dbReference type="InterPro" id="IPR022047">
    <property type="entry name" value="Microcephalin-like"/>
</dbReference>
<dbReference type="GO" id="GO:0000278">
    <property type="term" value="P:mitotic cell cycle"/>
    <property type="evidence" value="ECO:0007669"/>
    <property type="project" value="TreeGrafter"/>
</dbReference>
<name>A0A8J9VQ47_9NEOP</name>
<feature type="domain" description="BRCT" evidence="2">
    <location>
        <begin position="75"/>
        <end position="152"/>
    </location>
</feature>
<evidence type="ECO:0000313" key="3">
    <source>
        <dbReference type="EMBL" id="CAH0731345.1"/>
    </source>
</evidence>